<evidence type="ECO:0000313" key="10">
    <source>
        <dbReference type="RefSeq" id="XP_022249017.1"/>
    </source>
</evidence>
<proteinExistence type="inferred from homology"/>
<dbReference type="PANTHER" id="PTHR11407">
    <property type="entry name" value="LYSOZYME C"/>
    <property type="match status" value="1"/>
</dbReference>
<dbReference type="InterPro" id="IPR023346">
    <property type="entry name" value="Lysozyme-like_dom_sf"/>
</dbReference>
<evidence type="ECO:0000256" key="3">
    <source>
        <dbReference type="ARBA" id="ARBA00022638"/>
    </source>
</evidence>
<name>A0ABM1SZG1_LIMPO</name>
<sequence length="167" mass="18777">MLTVVILLSMLFCSGVHTKIYKNCELANELVKKFGFSKDPGSLGNWICIAKHGSGFNTKAKEGPLLDGSYNYGIFQLNSKIWCGSSGSKNQCGIPCEALLNDDINNDVKCALNVYKLKGFAGWLSWTNNCKNRDVSKYVIPCEMHRRTYLNSIIKLYKKKPLKINRI</sequence>
<dbReference type="RefSeq" id="XP_022249017.1">
    <property type="nucleotide sequence ID" value="XM_022393309.1"/>
</dbReference>
<dbReference type="InterPro" id="IPR019799">
    <property type="entry name" value="Glyco_hydro_22_CS"/>
</dbReference>
<protein>
    <recommendedName>
        <fullName evidence="2">lysozyme</fullName>
        <ecNumber evidence="2">3.2.1.17</ecNumber>
    </recommendedName>
</protein>
<dbReference type="EC" id="3.2.1.17" evidence="2"/>
<dbReference type="PANTHER" id="PTHR11407:SF63">
    <property type="entry name" value="LYSOZYME C"/>
    <property type="match status" value="1"/>
</dbReference>
<dbReference type="GeneID" id="106465420"/>
<dbReference type="PRINTS" id="PR00135">
    <property type="entry name" value="LYZLACT"/>
</dbReference>
<dbReference type="InterPro" id="IPR000974">
    <property type="entry name" value="Glyco_hydro_22_lys"/>
</dbReference>
<keyword evidence="4" id="KW-1015">Disulfide bond</keyword>
<evidence type="ECO:0000256" key="5">
    <source>
        <dbReference type="ARBA" id="ARBA00023295"/>
    </source>
</evidence>
<keyword evidence="5" id="KW-0326">Glycosidase</keyword>
<dbReference type="Gene3D" id="1.10.530.10">
    <property type="match status" value="1"/>
</dbReference>
<feature type="signal peptide" evidence="7">
    <location>
        <begin position="1"/>
        <end position="18"/>
    </location>
</feature>
<evidence type="ECO:0000256" key="4">
    <source>
        <dbReference type="ARBA" id="ARBA00023157"/>
    </source>
</evidence>
<dbReference type="InterPro" id="IPR001916">
    <property type="entry name" value="Glyco_hydro_22"/>
</dbReference>
<keyword evidence="5" id="KW-0378">Hydrolase</keyword>
<evidence type="ECO:0000256" key="2">
    <source>
        <dbReference type="ARBA" id="ARBA00012732"/>
    </source>
</evidence>
<keyword evidence="3" id="KW-0929">Antimicrobial</keyword>
<comment type="similarity">
    <text evidence="6">Belongs to the glycosyl hydrolase 22 family.</text>
</comment>
<reference evidence="10" key="1">
    <citation type="submission" date="2025-08" db="UniProtKB">
        <authorList>
            <consortium name="RefSeq"/>
        </authorList>
    </citation>
    <scope>IDENTIFICATION</scope>
    <source>
        <tissue evidence="10">Muscle</tissue>
    </source>
</reference>
<dbReference type="SUPFAM" id="SSF53955">
    <property type="entry name" value="Lysozyme-like"/>
    <property type="match status" value="1"/>
</dbReference>
<dbReference type="Proteomes" id="UP000694941">
    <property type="component" value="Unplaced"/>
</dbReference>
<evidence type="ECO:0000256" key="6">
    <source>
        <dbReference type="RuleBase" id="RU004440"/>
    </source>
</evidence>
<dbReference type="PROSITE" id="PS51348">
    <property type="entry name" value="GLYCOSYL_HYDROL_F22_2"/>
    <property type="match status" value="1"/>
</dbReference>
<feature type="domain" description="Glycosyl hydrolases family 22 (GH22)" evidence="8">
    <location>
        <begin position="92"/>
        <end position="110"/>
    </location>
</feature>
<keyword evidence="9" id="KW-1185">Reference proteome</keyword>
<dbReference type="CDD" id="cd16899">
    <property type="entry name" value="LYZ_C_invert"/>
    <property type="match status" value="1"/>
</dbReference>
<organism evidence="9 10">
    <name type="scientific">Limulus polyphemus</name>
    <name type="common">Atlantic horseshoe crab</name>
    <dbReference type="NCBI Taxonomy" id="6850"/>
    <lineage>
        <taxon>Eukaryota</taxon>
        <taxon>Metazoa</taxon>
        <taxon>Ecdysozoa</taxon>
        <taxon>Arthropoda</taxon>
        <taxon>Chelicerata</taxon>
        <taxon>Merostomata</taxon>
        <taxon>Xiphosura</taxon>
        <taxon>Limulidae</taxon>
        <taxon>Limulus</taxon>
    </lineage>
</organism>
<evidence type="ECO:0000256" key="7">
    <source>
        <dbReference type="SAM" id="SignalP"/>
    </source>
</evidence>
<dbReference type="PRINTS" id="PR00137">
    <property type="entry name" value="LYSOZYME"/>
</dbReference>
<evidence type="ECO:0000259" key="8">
    <source>
        <dbReference type="PROSITE" id="PS00128"/>
    </source>
</evidence>
<keyword evidence="3" id="KW-0081">Bacteriolytic enzyme</keyword>
<dbReference type="Pfam" id="PF00062">
    <property type="entry name" value="Lys"/>
    <property type="match status" value="1"/>
</dbReference>
<evidence type="ECO:0000256" key="1">
    <source>
        <dbReference type="ARBA" id="ARBA00000632"/>
    </source>
</evidence>
<dbReference type="SMART" id="SM00263">
    <property type="entry name" value="LYZ1"/>
    <property type="match status" value="1"/>
</dbReference>
<feature type="chain" id="PRO_5046804999" description="lysozyme" evidence="7">
    <location>
        <begin position="19"/>
        <end position="167"/>
    </location>
</feature>
<gene>
    <name evidence="10" type="primary">LOC106465420</name>
</gene>
<comment type="catalytic activity">
    <reaction evidence="1">
        <text>Hydrolysis of (1-&gt;4)-beta-linkages between N-acetylmuramic acid and N-acetyl-D-glucosamine residues in a peptidoglycan and between N-acetyl-D-glucosamine residues in chitodextrins.</text>
        <dbReference type="EC" id="3.2.1.17"/>
    </reaction>
</comment>
<evidence type="ECO:0000313" key="9">
    <source>
        <dbReference type="Proteomes" id="UP000694941"/>
    </source>
</evidence>
<dbReference type="PROSITE" id="PS00128">
    <property type="entry name" value="GLYCOSYL_HYDROL_F22_1"/>
    <property type="match status" value="1"/>
</dbReference>
<accession>A0ABM1SZG1</accession>
<keyword evidence="7" id="KW-0732">Signal</keyword>